<reference evidence="1 2" key="1">
    <citation type="submission" date="2018-06" db="EMBL/GenBank/DDBJ databases">
        <title>WGS assembly of Brassica rapa FPsc.</title>
        <authorList>
            <person name="Bowman J."/>
            <person name="Kohchi T."/>
            <person name="Yamato K."/>
            <person name="Jenkins J."/>
            <person name="Shu S."/>
            <person name="Ishizaki K."/>
            <person name="Yamaoka S."/>
            <person name="Nishihama R."/>
            <person name="Nakamura Y."/>
            <person name="Berger F."/>
            <person name="Adam C."/>
            <person name="Aki S."/>
            <person name="Althoff F."/>
            <person name="Araki T."/>
            <person name="Arteaga-Vazquez M."/>
            <person name="Balasubrmanian S."/>
            <person name="Bauer D."/>
            <person name="Boehm C."/>
            <person name="Briginshaw L."/>
            <person name="Caballero-Perez J."/>
            <person name="Catarino B."/>
            <person name="Chen F."/>
            <person name="Chiyoda S."/>
            <person name="Chovatia M."/>
            <person name="Davies K."/>
            <person name="Delmans M."/>
            <person name="Demura T."/>
            <person name="Dierschke T."/>
            <person name="Dolan L."/>
            <person name="Dorantes-Acosta A."/>
            <person name="Eklund D."/>
            <person name="Florent S."/>
            <person name="Flores-Sandoval E."/>
            <person name="Fujiyama A."/>
            <person name="Fukuzawa H."/>
            <person name="Galik B."/>
            <person name="Grimanelli D."/>
            <person name="Grimwood J."/>
            <person name="Grossniklaus U."/>
            <person name="Hamada T."/>
            <person name="Haseloff J."/>
            <person name="Hetherington A."/>
            <person name="Higo A."/>
            <person name="Hirakawa Y."/>
            <person name="Hundley H."/>
            <person name="Ikeda Y."/>
            <person name="Inoue K."/>
            <person name="Inoue S."/>
            <person name="Ishida S."/>
            <person name="Jia Q."/>
            <person name="Kakita M."/>
            <person name="Kanazawa T."/>
            <person name="Kawai Y."/>
            <person name="Kawashima T."/>
            <person name="Kennedy M."/>
            <person name="Kinose K."/>
            <person name="Kinoshita T."/>
            <person name="Kohara Y."/>
            <person name="Koide E."/>
            <person name="Komatsu K."/>
            <person name="Kopischke S."/>
            <person name="Kubo M."/>
            <person name="Kyozuka J."/>
            <person name="Lagercrantz U."/>
            <person name="Lin S."/>
            <person name="Lindquist E."/>
            <person name="Lipzen A."/>
            <person name="Lu C."/>
            <person name="Luna E."/>
            <person name="Martienssen R."/>
            <person name="Minamino N."/>
            <person name="Mizutani M."/>
            <person name="Mizutani M."/>
            <person name="Mochizuki N."/>
            <person name="Monte I."/>
            <person name="Mosher R."/>
            <person name="Nagasaki H."/>
            <person name="Nakagami H."/>
            <person name="Naramoto S."/>
            <person name="Nishitani K."/>
            <person name="Ohtani M."/>
            <person name="Okamoto T."/>
            <person name="Okumura M."/>
            <person name="Phillips J."/>
            <person name="Pollak B."/>
            <person name="Reinders A."/>
            <person name="Roevekamp M."/>
            <person name="Sano R."/>
            <person name="Sawa S."/>
            <person name="Schmid M."/>
            <person name="Shirakawa M."/>
            <person name="Solano R."/>
            <person name="Spunde A."/>
            <person name="Suetsugu N."/>
            <person name="Sugano S."/>
            <person name="Sugiyama A."/>
            <person name="Sun R."/>
            <person name="Suzuki Y."/>
            <person name="Takenaka M."/>
            <person name="Takezawa D."/>
            <person name="Tomogane H."/>
            <person name="Tsuzuki M."/>
            <person name="Ueda T."/>
            <person name="Umeda M."/>
            <person name="Ward J."/>
            <person name="Watanabe Y."/>
            <person name="Yazaki K."/>
            <person name="Yokoyama R."/>
            <person name="Yoshitake Y."/>
            <person name="Yotsui I."/>
            <person name="Zachgo S."/>
            <person name="Schmutz J."/>
        </authorList>
    </citation>
    <scope>NUCLEOTIDE SEQUENCE [LARGE SCALE GENOMIC DNA]</scope>
    <source>
        <strain evidence="2">cv. B-3</strain>
    </source>
</reference>
<evidence type="ECO:0000313" key="1">
    <source>
        <dbReference type="EMBL" id="RID65773.1"/>
    </source>
</evidence>
<evidence type="ECO:0000313" key="2">
    <source>
        <dbReference type="Proteomes" id="UP000264353"/>
    </source>
</evidence>
<name>A0A397ZSX7_BRACM</name>
<protein>
    <submittedName>
        <fullName evidence="1">Uncharacterized protein</fullName>
    </submittedName>
</protein>
<dbReference type="EMBL" id="CM010631">
    <property type="protein sequence ID" value="RID65773.1"/>
    <property type="molecule type" value="Genomic_DNA"/>
</dbReference>
<organism evidence="1 2">
    <name type="scientific">Brassica campestris</name>
    <name type="common">Field mustard</name>
    <dbReference type="NCBI Taxonomy" id="3711"/>
    <lineage>
        <taxon>Eukaryota</taxon>
        <taxon>Viridiplantae</taxon>
        <taxon>Streptophyta</taxon>
        <taxon>Embryophyta</taxon>
        <taxon>Tracheophyta</taxon>
        <taxon>Spermatophyta</taxon>
        <taxon>Magnoliopsida</taxon>
        <taxon>eudicotyledons</taxon>
        <taxon>Gunneridae</taxon>
        <taxon>Pentapetalae</taxon>
        <taxon>rosids</taxon>
        <taxon>malvids</taxon>
        <taxon>Brassicales</taxon>
        <taxon>Brassicaceae</taxon>
        <taxon>Brassiceae</taxon>
        <taxon>Brassica</taxon>
    </lineage>
</organism>
<dbReference type="Proteomes" id="UP000264353">
    <property type="component" value="Chromosome A4"/>
</dbReference>
<dbReference type="AlphaFoldDB" id="A0A397ZSX7"/>
<proteinExistence type="predicted"/>
<gene>
    <name evidence="1" type="ORF">BRARA_D00951</name>
</gene>
<accession>A0A397ZSX7</accession>
<sequence>MNIPPHFKILQVTTNRQHGNNSSVVNTNTLIYHPIKCHQSIPHIPIPIIPTNHCIPRNHISVHHHIKHSPRHLNPPKAHVHGKQRVLHILIRTKPASQDPPVNHQP</sequence>